<name>A0A151ITE0_9HYME</name>
<evidence type="ECO:0000313" key="2">
    <source>
        <dbReference type="Proteomes" id="UP000078492"/>
    </source>
</evidence>
<accession>A0A151ITE0</accession>
<evidence type="ECO:0000313" key="1">
    <source>
        <dbReference type="EMBL" id="KYN10027.1"/>
    </source>
</evidence>
<evidence type="ECO:0008006" key="3">
    <source>
        <dbReference type="Google" id="ProtNLM"/>
    </source>
</evidence>
<sequence>NTNLKNWSPSSLRRAGVCEDHFTPESFANITTKKLKRDALPIPYDRRKKKKQELQKLIREQNLHPVAEAMINLQLHTPKAEYTEEEKNLSRQLYYYSASAFCRLRKAGCNFPAQLLGHGWKNTI</sequence>
<gene>
    <name evidence="1" type="ORF">ALC57_17842</name>
</gene>
<dbReference type="Proteomes" id="UP000078492">
    <property type="component" value="Unassembled WGS sequence"/>
</dbReference>
<dbReference type="EMBL" id="KQ981048">
    <property type="protein sequence ID" value="KYN10027.1"/>
    <property type="molecule type" value="Genomic_DNA"/>
</dbReference>
<dbReference type="AlphaFoldDB" id="A0A151ITE0"/>
<reference evidence="1 2" key="1">
    <citation type="submission" date="2015-09" db="EMBL/GenBank/DDBJ databases">
        <title>Trachymyrmex cornetzi WGS genome.</title>
        <authorList>
            <person name="Nygaard S."/>
            <person name="Hu H."/>
            <person name="Boomsma J."/>
            <person name="Zhang G."/>
        </authorList>
    </citation>
    <scope>NUCLEOTIDE SEQUENCE [LARGE SCALE GENOMIC DNA]</scope>
    <source>
        <strain evidence="1">Tcor2-1</strain>
        <tissue evidence="1">Whole body</tissue>
    </source>
</reference>
<protein>
    <recommendedName>
        <fullName evidence="3">THAP-type domain-containing protein</fullName>
    </recommendedName>
</protein>
<feature type="non-terminal residue" evidence="1">
    <location>
        <position position="1"/>
    </location>
</feature>
<proteinExistence type="predicted"/>
<organism evidence="1 2">
    <name type="scientific">Trachymyrmex cornetzi</name>
    <dbReference type="NCBI Taxonomy" id="471704"/>
    <lineage>
        <taxon>Eukaryota</taxon>
        <taxon>Metazoa</taxon>
        <taxon>Ecdysozoa</taxon>
        <taxon>Arthropoda</taxon>
        <taxon>Hexapoda</taxon>
        <taxon>Insecta</taxon>
        <taxon>Pterygota</taxon>
        <taxon>Neoptera</taxon>
        <taxon>Endopterygota</taxon>
        <taxon>Hymenoptera</taxon>
        <taxon>Apocrita</taxon>
        <taxon>Aculeata</taxon>
        <taxon>Formicoidea</taxon>
        <taxon>Formicidae</taxon>
        <taxon>Myrmicinae</taxon>
        <taxon>Trachymyrmex</taxon>
    </lineage>
</organism>
<keyword evidence="2" id="KW-1185">Reference proteome</keyword>